<sequence>MIDRCLDRLRKSINGVHFSQEENFDVRNKNEETMMNMRNSQSEEGDDLLKRAELENTCASDKENGLHKNLNATEERKEIDSYI</sequence>
<proteinExistence type="predicted"/>
<dbReference type="Proteomes" id="UP000281549">
    <property type="component" value="Unassembled WGS sequence"/>
</dbReference>
<accession>A0A4P9Y927</accession>
<gene>
    <name evidence="1" type="ORF">ROZALSC1DRAFT_32009</name>
</gene>
<reference evidence="2" key="1">
    <citation type="journal article" date="2018" name="Nat. Microbiol.">
        <title>Leveraging single-cell genomics to expand the fungal tree of life.</title>
        <authorList>
            <person name="Ahrendt S.R."/>
            <person name="Quandt C.A."/>
            <person name="Ciobanu D."/>
            <person name="Clum A."/>
            <person name="Salamov A."/>
            <person name="Andreopoulos B."/>
            <person name="Cheng J.F."/>
            <person name="Woyke T."/>
            <person name="Pelin A."/>
            <person name="Henrissat B."/>
            <person name="Reynolds N.K."/>
            <person name="Benny G.L."/>
            <person name="Smith M.E."/>
            <person name="James T.Y."/>
            <person name="Grigoriev I.V."/>
        </authorList>
    </citation>
    <scope>NUCLEOTIDE SEQUENCE [LARGE SCALE GENOMIC DNA]</scope>
    <source>
        <strain evidence="2">CSF55</strain>
    </source>
</reference>
<evidence type="ECO:0000313" key="2">
    <source>
        <dbReference type="Proteomes" id="UP000281549"/>
    </source>
</evidence>
<organism evidence="1 2">
    <name type="scientific">Rozella allomycis (strain CSF55)</name>
    <dbReference type="NCBI Taxonomy" id="988480"/>
    <lineage>
        <taxon>Eukaryota</taxon>
        <taxon>Fungi</taxon>
        <taxon>Fungi incertae sedis</taxon>
        <taxon>Cryptomycota</taxon>
        <taxon>Cryptomycota incertae sedis</taxon>
        <taxon>Rozella</taxon>
    </lineage>
</organism>
<dbReference type="EMBL" id="ML008070">
    <property type="protein sequence ID" value="RKP15687.1"/>
    <property type="molecule type" value="Genomic_DNA"/>
</dbReference>
<protein>
    <submittedName>
        <fullName evidence="1">Uncharacterized protein</fullName>
    </submittedName>
</protein>
<evidence type="ECO:0000313" key="1">
    <source>
        <dbReference type="EMBL" id="RKP15687.1"/>
    </source>
</evidence>
<name>A0A4P9Y927_ROZAC</name>
<dbReference type="AlphaFoldDB" id="A0A4P9Y927"/>